<dbReference type="Gene3D" id="1.10.510.10">
    <property type="entry name" value="Transferase(Phosphotransferase) domain 1"/>
    <property type="match status" value="1"/>
</dbReference>
<dbReference type="SUPFAM" id="SSF56112">
    <property type="entry name" value="Protein kinase-like (PK-like)"/>
    <property type="match status" value="1"/>
</dbReference>
<reference evidence="10 11" key="1">
    <citation type="submission" date="2024-11" db="EMBL/GenBank/DDBJ databases">
        <title>Chromosome-level genome assembly of Eucalyptus globulus Labill. provides insights into its genome evolution.</title>
        <authorList>
            <person name="Li X."/>
        </authorList>
    </citation>
    <scope>NUCLEOTIDE SEQUENCE [LARGE SCALE GENOMIC DNA]</scope>
    <source>
        <strain evidence="10">CL2024</strain>
        <tissue evidence="10">Fresh tender leaves</tissue>
    </source>
</reference>
<evidence type="ECO:0000256" key="1">
    <source>
        <dbReference type="ARBA" id="ARBA00012513"/>
    </source>
</evidence>
<evidence type="ECO:0000256" key="6">
    <source>
        <dbReference type="ARBA" id="ARBA00022777"/>
    </source>
</evidence>
<sequence>MVLFFDVYVGNLSRDHKKKIKYGSFDRKDSLPNGGIGWRKIGKIHVSRKEIAKGSNGTIVLEGIYEGRPVAVKRLVRAHCDVASNEIQILLASDQHKNIVRYHGVEYDPDFVYLALERCACSLDDLIQVHSDSSNNSAFPGDPASTDDYKTKLDSFRAMMQDVDLWRADGYPSPLLQKLMSHLHDLRIIHRDLKPQNVLITKNRPFCAQLSDMGISKPLPEDKSSLGYHATGCGTSGWRAPEVLLHDGHQTPAMDVFSLGCVLCFCFTRGRHPFGENLERDHNIASNKMDLSFVDIPEAHDLFSCLLNQDPKLRPKASEVLHHPFFWSSRMRLTFLHDISDEVESEARKGNLDLLNALENIAQLVFDGNWDEKIDKDVMDDLRQHRRMPYDGSCVTDLLRVVRNKFNHLGHAPEKVKAIHGSDPNDLDAYFAKRFPILLIESYKVVSQNCKKEKLLAGVLSK</sequence>
<keyword evidence="6" id="KW-0418">Kinase</keyword>
<dbReference type="PROSITE" id="PS51392">
    <property type="entry name" value="KEN"/>
    <property type="match status" value="1"/>
</dbReference>
<dbReference type="PROSITE" id="PS50011">
    <property type="entry name" value="PROTEIN_KINASE_DOM"/>
    <property type="match status" value="1"/>
</dbReference>
<dbReference type="InterPro" id="IPR008271">
    <property type="entry name" value="Ser/Thr_kinase_AS"/>
</dbReference>
<dbReference type="AlphaFoldDB" id="A0ABD3L2H4"/>
<keyword evidence="4" id="KW-0732">Signal</keyword>
<comment type="caution">
    <text evidence="10">The sequence shown here is derived from an EMBL/GenBank/DDBJ whole genome shotgun (WGS) entry which is preliminary data.</text>
</comment>
<organism evidence="10 11">
    <name type="scientific">Eucalyptus globulus</name>
    <name type="common">Tasmanian blue gum</name>
    <dbReference type="NCBI Taxonomy" id="34317"/>
    <lineage>
        <taxon>Eukaryota</taxon>
        <taxon>Viridiplantae</taxon>
        <taxon>Streptophyta</taxon>
        <taxon>Embryophyta</taxon>
        <taxon>Tracheophyta</taxon>
        <taxon>Spermatophyta</taxon>
        <taxon>Magnoliopsida</taxon>
        <taxon>eudicotyledons</taxon>
        <taxon>Gunneridae</taxon>
        <taxon>Pentapetalae</taxon>
        <taxon>rosids</taxon>
        <taxon>malvids</taxon>
        <taxon>Myrtales</taxon>
        <taxon>Myrtaceae</taxon>
        <taxon>Myrtoideae</taxon>
        <taxon>Eucalypteae</taxon>
        <taxon>Eucalyptus</taxon>
    </lineage>
</organism>
<evidence type="ECO:0000256" key="2">
    <source>
        <dbReference type="ARBA" id="ARBA00022527"/>
    </source>
</evidence>
<evidence type="ECO:0000313" key="10">
    <source>
        <dbReference type="EMBL" id="KAL3745752.1"/>
    </source>
</evidence>
<name>A0ABD3L2H4_EUCGL</name>
<dbReference type="PROSITE" id="PS00108">
    <property type="entry name" value="PROTEIN_KINASE_ST"/>
    <property type="match status" value="1"/>
</dbReference>
<dbReference type="EC" id="2.7.11.1" evidence="1"/>
<evidence type="ECO:0000256" key="4">
    <source>
        <dbReference type="ARBA" id="ARBA00022729"/>
    </source>
</evidence>
<dbReference type="GO" id="GO:0004674">
    <property type="term" value="F:protein serine/threonine kinase activity"/>
    <property type="evidence" value="ECO:0007669"/>
    <property type="project" value="UniProtKB-KW"/>
</dbReference>
<proteinExistence type="predicted"/>
<keyword evidence="5" id="KW-0547">Nucleotide-binding</keyword>
<feature type="domain" description="KEN" evidence="9">
    <location>
        <begin position="329"/>
        <end position="462"/>
    </location>
</feature>
<dbReference type="Gene3D" id="3.30.200.20">
    <property type="entry name" value="Phosphorylase Kinase, domain 1"/>
    <property type="match status" value="1"/>
</dbReference>
<dbReference type="PANTHER" id="PTHR13954">
    <property type="entry name" value="IRE1-RELATED"/>
    <property type="match status" value="1"/>
</dbReference>
<dbReference type="SMART" id="SM00580">
    <property type="entry name" value="PUG"/>
    <property type="match status" value="1"/>
</dbReference>
<keyword evidence="7" id="KW-0067">ATP-binding</keyword>
<evidence type="ECO:0000313" key="11">
    <source>
        <dbReference type="Proteomes" id="UP001634007"/>
    </source>
</evidence>
<evidence type="ECO:0000256" key="5">
    <source>
        <dbReference type="ARBA" id="ARBA00022741"/>
    </source>
</evidence>
<keyword evidence="3" id="KW-0808">Transferase</keyword>
<keyword evidence="2" id="KW-0723">Serine/threonine-protein kinase</keyword>
<evidence type="ECO:0000256" key="7">
    <source>
        <dbReference type="ARBA" id="ARBA00022840"/>
    </source>
</evidence>
<dbReference type="InterPro" id="IPR038357">
    <property type="entry name" value="KEN_sf"/>
</dbReference>
<dbReference type="Proteomes" id="UP001634007">
    <property type="component" value="Unassembled WGS sequence"/>
</dbReference>
<dbReference type="InterPro" id="IPR000719">
    <property type="entry name" value="Prot_kinase_dom"/>
</dbReference>
<dbReference type="Gene3D" id="1.20.1440.180">
    <property type="entry name" value="KEN domain"/>
    <property type="match status" value="1"/>
</dbReference>
<dbReference type="GO" id="GO:0005524">
    <property type="term" value="F:ATP binding"/>
    <property type="evidence" value="ECO:0007669"/>
    <property type="project" value="UniProtKB-KW"/>
</dbReference>
<protein>
    <recommendedName>
        <fullName evidence="1">non-specific serine/threonine protein kinase</fullName>
        <ecNumber evidence="1">2.7.11.1</ecNumber>
    </recommendedName>
</protein>
<evidence type="ECO:0000256" key="3">
    <source>
        <dbReference type="ARBA" id="ARBA00022679"/>
    </source>
</evidence>
<dbReference type="FunFam" id="3.30.200.20:FF:000077">
    <property type="entry name" value="Putative Serine/threonine-protein kinase/endoribonuclease IRE1"/>
    <property type="match status" value="1"/>
</dbReference>
<dbReference type="Pfam" id="PF06479">
    <property type="entry name" value="Ribonuc_2-5A"/>
    <property type="match status" value="1"/>
</dbReference>
<dbReference type="InterPro" id="IPR045133">
    <property type="entry name" value="IRE1/2-like"/>
</dbReference>
<evidence type="ECO:0000259" key="9">
    <source>
        <dbReference type="PROSITE" id="PS51392"/>
    </source>
</evidence>
<accession>A0ABD3L2H4</accession>
<dbReference type="InterPro" id="IPR011009">
    <property type="entry name" value="Kinase-like_dom_sf"/>
</dbReference>
<dbReference type="SMART" id="SM00220">
    <property type="entry name" value="S_TKc"/>
    <property type="match status" value="1"/>
</dbReference>
<dbReference type="EMBL" id="JBJKBG010000003">
    <property type="protein sequence ID" value="KAL3745752.1"/>
    <property type="molecule type" value="Genomic_DNA"/>
</dbReference>
<dbReference type="InterPro" id="IPR010513">
    <property type="entry name" value="KEN_dom"/>
</dbReference>
<keyword evidence="11" id="KW-1185">Reference proteome</keyword>
<evidence type="ECO:0000259" key="8">
    <source>
        <dbReference type="PROSITE" id="PS50011"/>
    </source>
</evidence>
<dbReference type="PANTHER" id="PTHR13954:SF6">
    <property type="entry name" value="NON-SPECIFIC SERINE_THREONINE PROTEIN KINASE"/>
    <property type="match status" value="1"/>
</dbReference>
<gene>
    <name evidence="10" type="ORF">ACJRO7_014811</name>
</gene>
<feature type="domain" description="Protein kinase" evidence="8">
    <location>
        <begin position="45"/>
        <end position="326"/>
    </location>
</feature>
<dbReference type="Pfam" id="PF00069">
    <property type="entry name" value="Pkinase"/>
    <property type="match status" value="1"/>
</dbReference>